<dbReference type="EMBL" id="DVNA01000130">
    <property type="protein sequence ID" value="HIU55286.1"/>
    <property type="molecule type" value="Genomic_DNA"/>
</dbReference>
<protein>
    <submittedName>
        <fullName evidence="2">Exo-alpha-sialidase</fullName>
    </submittedName>
</protein>
<dbReference type="InterPro" id="IPR011040">
    <property type="entry name" value="Sialidase"/>
</dbReference>
<reference evidence="2" key="2">
    <citation type="journal article" date="2021" name="PeerJ">
        <title>Extensive microbial diversity within the chicken gut microbiome revealed by metagenomics and culture.</title>
        <authorList>
            <person name="Gilroy R."/>
            <person name="Ravi A."/>
            <person name="Getino M."/>
            <person name="Pursley I."/>
            <person name="Horton D.L."/>
            <person name="Alikhan N.F."/>
            <person name="Baker D."/>
            <person name="Gharbi K."/>
            <person name="Hall N."/>
            <person name="Watson M."/>
            <person name="Adriaenssens E.M."/>
            <person name="Foster-Nyarko E."/>
            <person name="Jarju S."/>
            <person name="Secka A."/>
            <person name="Antonio M."/>
            <person name="Oren A."/>
            <person name="Chaudhuri R.R."/>
            <person name="La Ragione R."/>
            <person name="Hildebrand F."/>
            <person name="Pallen M.J."/>
        </authorList>
    </citation>
    <scope>NUCLEOTIDE SEQUENCE</scope>
    <source>
        <strain evidence="2">CHK158-818</strain>
    </source>
</reference>
<dbReference type="Proteomes" id="UP000824112">
    <property type="component" value="Unassembled WGS sequence"/>
</dbReference>
<reference evidence="2" key="1">
    <citation type="submission" date="2020-10" db="EMBL/GenBank/DDBJ databases">
        <authorList>
            <person name="Gilroy R."/>
        </authorList>
    </citation>
    <scope>NUCLEOTIDE SEQUENCE</scope>
    <source>
        <strain evidence="2">CHK158-818</strain>
    </source>
</reference>
<evidence type="ECO:0000313" key="2">
    <source>
        <dbReference type="EMBL" id="HIU55286.1"/>
    </source>
</evidence>
<feature type="domain" description="Sialidase" evidence="1">
    <location>
        <begin position="101"/>
        <end position="232"/>
    </location>
</feature>
<sequence>MKKGIVLACFCLIAAWGYCQGGKTRITWDYSSQKFVNTGVYARVKKLAAGELCLVYSQGPTIWIRKSTDEGQSWLPAIKVSEDERYNYTNSELLQLQNGWLLYTWNARPREENRHEYLIMGAISKDQGETWEAEQTIYQAGKNFHNGCWEPFALQLPNGEIQLYFANELPYPQSYEQEITLLRSFSNGTLWSPPQTVSFRKGKRDGMPVAVRLQNGEIALAIEDNGIAGTFKPVIVRTDDNWKGGTVRADTPQREHALARPYQLPDSVYAGAPYLIQLKNGATLLAVQSSESRNGTTEKYANLRVYVGDENARNFSSPTTPYPTLPPQAHALWNSLCQINDSTVMAVSSLGGLEQENGIWTVTGKITTSE</sequence>
<gene>
    <name evidence="2" type="ORF">IAB03_05715</name>
</gene>
<evidence type="ECO:0000259" key="1">
    <source>
        <dbReference type="Pfam" id="PF13088"/>
    </source>
</evidence>
<dbReference type="Gene3D" id="2.120.10.10">
    <property type="match status" value="1"/>
</dbReference>
<accession>A0A9D1M7U6</accession>
<dbReference type="CDD" id="cd15482">
    <property type="entry name" value="Sialidase_non-viral"/>
    <property type="match status" value="1"/>
</dbReference>
<proteinExistence type="predicted"/>
<evidence type="ECO:0000313" key="3">
    <source>
        <dbReference type="Proteomes" id="UP000824112"/>
    </source>
</evidence>
<dbReference type="SUPFAM" id="SSF50939">
    <property type="entry name" value="Sialidases"/>
    <property type="match status" value="1"/>
</dbReference>
<dbReference type="PANTHER" id="PTHR38792:SF3">
    <property type="entry name" value="BNR_ASP-BOX REPEAT DOMAIN PROTEIN (AFU_ORTHOLOGUE AFUA_7G06430)-RELATED"/>
    <property type="match status" value="1"/>
</dbReference>
<dbReference type="Pfam" id="PF13088">
    <property type="entry name" value="BNR_2"/>
    <property type="match status" value="1"/>
</dbReference>
<dbReference type="PANTHER" id="PTHR38792">
    <property type="entry name" value="BNR/ASP-BOX REPEAT DOMAIN PROTEIN (AFU_ORTHOLOGUE AFUA_7G06430)-RELATED"/>
    <property type="match status" value="1"/>
</dbReference>
<name>A0A9D1M7U6_9BACT</name>
<comment type="caution">
    <text evidence="2">The sequence shown here is derived from an EMBL/GenBank/DDBJ whole genome shotgun (WGS) entry which is preliminary data.</text>
</comment>
<organism evidence="2 3">
    <name type="scientific">Candidatus Gallibacteroides avistercoris</name>
    <dbReference type="NCBI Taxonomy" id="2840833"/>
    <lineage>
        <taxon>Bacteria</taxon>
        <taxon>Pseudomonadati</taxon>
        <taxon>Bacteroidota</taxon>
        <taxon>Bacteroidia</taxon>
        <taxon>Bacteroidales</taxon>
        <taxon>Bacteroidaceae</taxon>
        <taxon>Bacteroidaceae incertae sedis</taxon>
        <taxon>Candidatus Gallibacteroides</taxon>
    </lineage>
</organism>
<dbReference type="InterPro" id="IPR036278">
    <property type="entry name" value="Sialidase_sf"/>
</dbReference>
<dbReference type="AlphaFoldDB" id="A0A9D1M7U6"/>